<dbReference type="RefSeq" id="WP_196955314.1">
    <property type="nucleotide sequence ID" value="NZ_JADWYK010000006.1"/>
</dbReference>
<proteinExistence type="predicted"/>
<keyword evidence="3" id="KW-1185">Reference proteome</keyword>
<dbReference type="EMBL" id="JADWYK010000006">
    <property type="protein sequence ID" value="MBG8554297.1"/>
    <property type="molecule type" value="Genomic_DNA"/>
</dbReference>
<feature type="chain" id="PRO_5046818929" description="DUF4292 domain-containing protein" evidence="1">
    <location>
        <begin position="23"/>
        <end position="251"/>
    </location>
</feature>
<name>A0ABS0L4J3_9BACT</name>
<protein>
    <recommendedName>
        <fullName evidence="4">DUF4292 domain-containing protein</fullName>
    </recommendedName>
</protein>
<comment type="caution">
    <text evidence="2">The sequence shown here is derived from an EMBL/GenBank/DDBJ whole genome shotgun (WGS) entry which is preliminary data.</text>
</comment>
<evidence type="ECO:0000313" key="3">
    <source>
        <dbReference type="Proteomes" id="UP000601099"/>
    </source>
</evidence>
<dbReference type="PROSITE" id="PS51257">
    <property type="entry name" value="PROKAR_LIPOPROTEIN"/>
    <property type="match status" value="1"/>
</dbReference>
<feature type="signal peptide" evidence="1">
    <location>
        <begin position="1"/>
        <end position="22"/>
    </location>
</feature>
<evidence type="ECO:0000313" key="2">
    <source>
        <dbReference type="EMBL" id="MBG8554297.1"/>
    </source>
</evidence>
<evidence type="ECO:0000256" key="1">
    <source>
        <dbReference type="SAM" id="SignalP"/>
    </source>
</evidence>
<reference evidence="2 3" key="1">
    <citation type="submission" date="2020-11" db="EMBL/GenBank/DDBJ databases">
        <title>Hymenobacter sp.</title>
        <authorList>
            <person name="Kim M.K."/>
        </authorList>
    </citation>
    <scope>NUCLEOTIDE SEQUENCE [LARGE SCALE GENOMIC DNA]</scope>
    <source>
        <strain evidence="2 3">BT594</strain>
    </source>
</reference>
<evidence type="ECO:0008006" key="4">
    <source>
        <dbReference type="Google" id="ProtNLM"/>
    </source>
</evidence>
<organism evidence="2 3">
    <name type="scientific">Hymenobacter guriensis</name>
    <dbReference type="NCBI Taxonomy" id="2793065"/>
    <lineage>
        <taxon>Bacteria</taxon>
        <taxon>Pseudomonadati</taxon>
        <taxon>Bacteroidota</taxon>
        <taxon>Cytophagia</taxon>
        <taxon>Cytophagales</taxon>
        <taxon>Hymenobacteraceae</taxon>
        <taxon>Hymenobacter</taxon>
    </lineage>
</organism>
<accession>A0ABS0L4J3</accession>
<gene>
    <name evidence="2" type="ORF">I5L79_12110</name>
</gene>
<dbReference type="Proteomes" id="UP000601099">
    <property type="component" value="Unassembled WGS sequence"/>
</dbReference>
<keyword evidence="1" id="KW-0732">Signal</keyword>
<sequence>MKKVFYCCLSVGLGLTGSGACAQSIKADSSAVTAAISSLSQRYSDGLRYESRLYNGPEYVSTVRSYIKGHAFLASADPQPATVEYGGAMYTGIALRYDLLRDLLVVKAPLGALDMQLVSERVTRFTLDDRQFVRLVVDSASASPVRTGFYEVLLDGPVQVLAARRKNMQQRSTATGMEGEITQKDSYFIGKGTRYYGVDNAKTVLVLFPQNKAALRKYIRTEKLKFGKTSREASLVELARYQATLPPAPGQ</sequence>